<feature type="domain" description="N-acetyltransferase" evidence="1">
    <location>
        <begin position="1"/>
        <end position="72"/>
    </location>
</feature>
<gene>
    <name evidence="2" type="ORF">BCON_0010g00320</name>
</gene>
<dbReference type="PROSITE" id="PS51186">
    <property type="entry name" value="GNAT"/>
    <property type="match status" value="1"/>
</dbReference>
<organism evidence="2 3">
    <name type="scientific">Botryotinia convoluta</name>
    <dbReference type="NCBI Taxonomy" id="54673"/>
    <lineage>
        <taxon>Eukaryota</taxon>
        <taxon>Fungi</taxon>
        <taxon>Dikarya</taxon>
        <taxon>Ascomycota</taxon>
        <taxon>Pezizomycotina</taxon>
        <taxon>Leotiomycetes</taxon>
        <taxon>Helotiales</taxon>
        <taxon>Sclerotiniaceae</taxon>
        <taxon>Botryotinia</taxon>
    </lineage>
</organism>
<dbReference type="OrthoDB" id="410198at2759"/>
<reference evidence="2 3" key="1">
    <citation type="submission" date="2017-12" db="EMBL/GenBank/DDBJ databases">
        <title>Comparative genomics of Botrytis spp.</title>
        <authorList>
            <person name="Valero-Jimenez C.A."/>
            <person name="Tapia P."/>
            <person name="Veloso J."/>
            <person name="Silva-Moreno E."/>
            <person name="Staats M."/>
            <person name="Valdes J.H."/>
            <person name="Van Kan J.A.L."/>
        </authorList>
    </citation>
    <scope>NUCLEOTIDE SEQUENCE [LARGE SCALE GENOMIC DNA]</scope>
    <source>
        <strain evidence="2 3">MUCL11595</strain>
    </source>
</reference>
<dbReference type="PANTHER" id="PTHR42791:SF5">
    <property type="entry name" value="HYPOTHETICAL ACETYLTRANSFERASE (EUROFUNG)"/>
    <property type="match status" value="1"/>
</dbReference>
<sequence length="89" mass="10442">MVVHPDHRSRGVGGLMMEWANTRIDEMGIEGFIEANELGRRLYEKWGYRVVMKLNLFIPSQKLDLWNKLAHELKMPPYVETAQWSRGGR</sequence>
<dbReference type="InterPro" id="IPR016181">
    <property type="entry name" value="Acyl_CoA_acyltransferase"/>
</dbReference>
<evidence type="ECO:0000259" key="1">
    <source>
        <dbReference type="PROSITE" id="PS51186"/>
    </source>
</evidence>
<protein>
    <recommendedName>
        <fullName evidence="1">N-acetyltransferase domain-containing protein</fullName>
    </recommendedName>
</protein>
<name>A0A4Z1J4S3_9HELO</name>
<accession>A0A4Z1J4S3</accession>
<dbReference type="GO" id="GO:0016747">
    <property type="term" value="F:acyltransferase activity, transferring groups other than amino-acyl groups"/>
    <property type="evidence" value="ECO:0007669"/>
    <property type="project" value="InterPro"/>
</dbReference>
<keyword evidence="3" id="KW-1185">Reference proteome</keyword>
<dbReference type="Proteomes" id="UP000297527">
    <property type="component" value="Unassembled WGS sequence"/>
</dbReference>
<proteinExistence type="predicted"/>
<dbReference type="EMBL" id="PQXN01000010">
    <property type="protein sequence ID" value="TGO63867.1"/>
    <property type="molecule type" value="Genomic_DNA"/>
</dbReference>
<evidence type="ECO:0000313" key="3">
    <source>
        <dbReference type="Proteomes" id="UP000297527"/>
    </source>
</evidence>
<dbReference type="AlphaFoldDB" id="A0A4Z1J4S3"/>
<dbReference type="InterPro" id="IPR000182">
    <property type="entry name" value="GNAT_dom"/>
</dbReference>
<dbReference type="Pfam" id="PF13508">
    <property type="entry name" value="Acetyltransf_7"/>
    <property type="match status" value="1"/>
</dbReference>
<comment type="caution">
    <text evidence="2">The sequence shown here is derived from an EMBL/GenBank/DDBJ whole genome shotgun (WGS) entry which is preliminary data.</text>
</comment>
<dbReference type="SUPFAM" id="SSF55729">
    <property type="entry name" value="Acyl-CoA N-acyltransferases (Nat)"/>
    <property type="match status" value="1"/>
</dbReference>
<dbReference type="PANTHER" id="PTHR42791">
    <property type="entry name" value="GNAT FAMILY ACETYLTRANSFERASE"/>
    <property type="match status" value="1"/>
</dbReference>
<dbReference type="Gene3D" id="3.40.630.30">
    <property type="match status" value="1"/>
</dbReference>
<dbReference type="InterPro" id="IPR052523">
    <property type="entry name" value="Trichothecene_AcTrans"/>
</dbReference>
<dbReference type="CDD" id="cd04301">
    <property type="entry name" value="NAT_SF"/>
    <property type="match status" value="1"/>
</dbReference>
<evidence type="ECO:0000313" key="2">
    <source>
        <dbReference type="EMBL" id="TGO63867.1"/>
    </source>
</evidence>